<feature type="transmembrane region" description="Helical" evidence="9">
    <location>
        <begin position="637"/>
        <end position="659"/>
    </location>
</feature>
<evidence type="ECO:0000256" key="3">
    <source>
        <dbReference type="ARBA" id="ARBA00022692"/>
    </source>
</evidence>
<reference evidence="11" key="2">
    <citation type="journal article" date="2024" name="Plant">
        <title>Genomic evolution and insights into agronomic trait innovations of Sesamum species.</title>
        <authorList>
            <person name="Miao H."/>
            <person name="Wang L."/>
            <person name="Qu L."/>
            <person name="Liu H."/>
            <person name="Sun Y."/>
            <person name="Le M."/>
            <person name="Wang Q."/>
            <person name="Wei S."/>
            <person name="Zheng Y."/>
            <person name="Lin W."/>
            <person name="Duan Y."/>
            <person name="Cao H."/>
            <person name="Xiong S."/>
            <person name="Wang X."/>
            <person name="Wei L."/>
            <person name="Li C."/>
            <person name="Ma Q."/>
            <person name="Ju M."/>
            <person name="Zhao R."/>
            <person name="Li G."/>
            <person name="Mu C."/>
            <person name="Tian Q."/>
            <person name="Mei H."/>
            <person name="Zhang T."/>
            <person name="Gao T."/>
            <person name="Zhang H."/>
        </authorList>
    </citation>
    <scope>NUCLEOTIDE SEQUENCE</scope>
    <source>
        <strain evidence="11">G02</strain>
    </source>
</reference>
<keyword evidence="4" id="KW-0547">Nucleotide-binding</keyword>
<dbReference type="Pfam" id="PF19055">
    <property type="entry name" value="ABC2_membrane_7"/>
    <property type="match status" value="1"/>
</dbReference>
<comment type="subcellular location">
    <subcellularLocation>
        <location evidence="1">Membrane</location>
        <topology evidence="1">Multi-pass membrane protein</topology>
    </subcellularLocation>
</comment>
<dbReference type="PROSITE" id="PS50893">
    <property type="entry name" value="ABC_TRANSPORTER_2"/>
    <property type="match status" value="1"/>
</dbReference>
<dbReference type="PANTHER" id="PTHR48041">
    <property type="entry name" value="ABC TRANSPORTER G FAMILY MEMBER 28"/>
    <property type="match status" value="1"/>
</dbReference>
<dbReference type="InterPro" id="IPR050352">
    <property type="entry name" value="ABCG_transporters"/>
</dbReference>
<evidence type="ECO:0000313" key="11">
    <source>
        <dbReference type="EMBL" id="KAL0391675.1"/>
    </source>
</evidence>
<feature type="compositionally biased region" description="Polar residues" evidence="8">
    <location>
        <begin position="9"/>
        <end position="19"/>
    </location>
</feature>
<comment type="caution">
    <text evidence="11">The sequence shown here is derived from an EMBL/GenBank/DDBJ whole genome shotgun (WGS) entry which is preliminary data.</text>
</comment>
<keyword evidence="3 9" id="KW-0812">Transmembrane</keyword>
<organism evidence="11">
    <name type="scientific">Sesamum radiatum</name>
    <name type="common">Black benniseed</name>
    <dbReference type="NCBI Taxonomy" id="300843"/>
    <lineage>
        <taxon>Eukaryota</taxon>
        <taxon>Viridiplantae</taxon>
        <taxon>Streptophyta</taxon>
        <taxon>Embryophyta</taxon>
        <taxon>Tracheophyta</taxon>
        <taxon>Spermatophyta</taxon>
        <taxon>Magnoliopsida</taxon>
        <taxon>eudicotyledons</taxon>
        <taxon>Gunneridae</taxon>
        <taxon>Pentapetalae</taxon>
        <taxon>asterids</taxon>
        <taxon>lamiids</taxon>
        <taxon>Lamiales</taxon>
        <taxon>Pedaliaceae</taxon>
        <taxon>Sesamum</taxon>
    </lineage>
</organism>
<dbReference type="AlphaFoldDB" id="A0AAW2SGT4"/>
<feature type="transmembrane region" description="Helical" evidence="9">
    <location>
        <begin position="545"/>
        <end position="564"/>
    </location>
</feature>
<keyword evidence="7 9" id="KW-0472">Membrane</keyword>
<evidence type="ECO:0000256" key="1">
    <source>
        <dbReference type="ARBA" id="ARBA00004141"/>
    </source>
</evidence>
<evidence type="ECO:0000256" key="4">
    <source>
        <dbReference type="ARBA" id="ARBA00022741"/>
    </source>
</evidence>
<sequence>MLVYGEASLSASAPDNSIHCSPRDSNSHHHRNHSSSPITLKFVDVSFTVKQLHDRTTNMFAGPSSDLENPTIHPLQERTILKGITGMAEPGKVLAVLGPSGSGKSTLLNALAGRLHHGHGLTGTILFNNRKLTKSIQKKTGFVSQDDVFYPHLTVRETLVFCSLLRLPSSVPKNQKIAIAESVISELGLAKCADTIIGNSFIRGVSGGERKRASIAHEMLVDPSLLILDEPTSGLDATAAYRVVATLGGLAGKGKTVVTSVHQPSSRVYQIFDELLVLSEGRCMYLGKGREAMGYFESIGFSPSFPMNPADFLLDLANGVCQLDGTTEKEKPAVRQALLSSYDNLLAPKVKAACMDAHAPIMFFPEETAGNNVKSWDTSHVSSWFNQFTILLQRNLKERKHETFNSLRIFQVMVASLLAGFMWWHSDFRDIQDRLGLLFFISIFWGVFPSFNAVFAFPQDRAIFVKERASGMYTLSSYFMARITGDLPMELILPTTFLTVTYWMTGLKPQLSAFVLTLMVVLGYVLVSQGLGLALGALIMDAKKASTVVTVTMLAFVLTGGYYVHKAASFMSWIKYVSTTFYTYRLLIKVQYGEGKSVSSLLGCSSSSSSSGLGGQSDGSATTCNFIDQDIRGQTPAAVVCGILFIMFIGYRLLAYICVRRIRA</sequence>
<gene>
    <name evidence="11" type="ORF">Sradi_2390300</name>
</gene>
<feature type="transmembrane region" description="Helical" evidence="9">
    <location>
        <begin position="407"/>
        <end position="425"/>
    </location>
</feature>
<name>A0AAW2SGT4_SESRA</name>
<dbReference type="InterPro" id="IPR003439">
    <property type="entry name" value="ABC_transporter-like_ATP-bd"/>
</dbReference>
<dbReference type="EMBL" id="JACGWJ010000010">
    <property type="protein sequence ID" value="KAL0391675.1"/>
    <property type="molecule type" value="Genomic_DNA"/>
</dbReference>
<dbReference type="Pfam" id="PF01061">
    <property type="entry name" value="ABC2_membrane"/>
    <property type="match status" value="1"/>
</dbReference>
<keyword evidence="6 9" id="KW-1133">Transmembrane helix</keyword>
<keyword evidence="2" id="KW-0813">Transport</keyword>
<dbReference type="InterPro" id="IPR003593">
    <property type="entry name" value="AAA+_ATPase"/>
</dbReference>
<dbReference type="InterPro" id="IPR043926">
    <property type="entry name" value="ABCG_dom"/>
</dbReference>
<dbReference type="SMART" id="SM00382">
    <property type="entry name" value="AAA"/>
    <property type="match status" value="1"/>
</dbReference>
<dbReference type="InterPro" id="IPR013525">
    <property type="entry name" value="ABC2_TM"/>
</dbReference>
<dbReference type="GO" id="GO:0140359">
    <property type="term" value="F:ABC-type transporter activity"/>
    <property type="evidence" value="ECO:0007669"/>
    <property type="project" value="InterPro"/>
</dbReference>
<dbReference type="GO" id="GO:0016887">
    <property type="term" value="F:ATP hydrolysis activity"/>
    <property type="evidence" value="ECO:0007669"/>
    <property type="project" value="InterPro"/>
</dbReference>
<feature type="transmembrane region" description="Helical" evidence="9">
    <location>
        <begin position="437"/>
        <end position="458"/>
    </location>
</feature>
<dbReference type="SUPFAM" id="SSF52540">
    <property type="entry name" value="P-loop containing nucleoside triphosphate hydrolases"/>
    <property type="match status" value="1"/>
</dbReference>
<feature type="transmembrane region" description="Helical" evidence="9">
    <location>
        <begin position="511"/>
        <end position="538"/>
    </location>
</feature>
<evidence type="ECO:0000259" key="10">
    <source>
        <dbReference type="PROSITE" id="PS50893"/>
    </source>
</evidence>
<accession>A0AAW2SGT4</accession>
<feature type="region of interest" description="Disordered" evidence="8">
    <location>
        <begin position="1"/>
        <end position="35"/>
    </location>
</feature>
<protein>
    <submittedName>
        <fullName evidence="11">ABC transporter G family member 25</fullName>
    </submittedName>
</protein>
<keyword evidence="5" id="KW-0067">ATP-binding</keyword>
<feature type="domain" description="ABC transporter" evidence="10">
    <location>
        <begin position="40"/>
        <end position="305"/>
    </location>
</feature>
<feature type="transmembrane region" description="Helical" evidence="9">
    <location>
        <begin position="479"/>
        <end position="505"/>
    </location>
</feature>
<dbReference type="GO" id="GO:0005524">
    <property type="term" value="F:ATP binding"/>
    <property type="evidence" value="ECO:0007669"/>
    <property type="project" value="UniProtKB-KW"/>
</dbReference>
<evidence type="ECO:0000256" key="2">
    <source>
        <dbReference type="ARBA" id="ARBA00022448"/>
    </source>
</evidence>
<evidence type="ECO:0000256" key="9">
    <source>
        <dbReference type="SAM" id="Phobius"/>
    </source>
</evidence>
<proteinExistence type="predicted"/>
<evidence type="ECO:0000256" key="7">
    <source>
        <dbReference type="ARBA" id="ARBA00023136"/>
    </source>
</evidence>
<evidence type="ECO:0000256" key="6">
    <source>
        <dbReference type="ARBA" id="ARBA00022989"/>
    </source>
</evidence>
<evidence type="ECO:0000256" key="8">
    <source>
        <dbReference type="SAM" id="MobiDB-lite"/>
    </source>
</evidence>
<reference evidence="11" key="1">
    <citation type="submission" date="2020-06" db="EMBL/GenBank/DDBJ databases">
        <authorList>
            <person name="Li T."/>
            <person name="Hu X."/>
            <person name="Zhang T."/>
            <person name="Song X."/>
            <person name="Zhang H."/>
            <person name="Dai N."/>
            <person name="Sheng W."/>
            <person name="Hou X."/>
            <person name="Wei L."/>
        </authorList>
    </citation>
    <scope>NUCLEOTIDE SEQUENCE</scope>
    <source>
        <strain evidence="11">G02</strain>
        <tissue evidence="11">Leaf</tissue>
    </source>
</reference>
<evidence type="ECO:0000256" key="5">
    <source>
        <dbReference type="ARBA" id="ARBA00022840"/>
    </source>
</evidence>
<dbReference type="GO" id="GO:0005886">
    <property type="term" value="C:plasma membrane"/>
    <property type="evidence" value="ECO:0007669"/>
    <property type="project" value="TreeGrafter"/>
</dbReference>
<dbReference type="InterPro" id="IPR027417">
    <property type="entry name" value="P-loop_NTPase"/>
</dbReference>
<dbReference type="Pfam" id="PF00005">
    <property type="entry name" value="ABC_tran"/>
    <property type="match status" value="1"/>
</dbReference>
<dbReference type="PANTHER" id="PTHR48041:SF56">
    <property type="entry name" value="ABC TRANSPORTER G FAMILY MEMBER 25"/>
    <property type="match status" value="1"/>
</dbReference>
<dbReference type="Gene3D" id="3.40.50.300">
    <property type="entry name" value="P-loop containing nucleotide triphosphate hydrolases"/>
    <property type="match status" value="1"/>
</dbReference>